<dbReference type="InterPro" id="IPR016193">
    <property type="entry name" value="Cytidine_deaminase-like"/>
</dbReference>
<name>A0A5K7YSU8_9BACT</name>
<gene>
    <name evidence="4" type="ORF">DSCA_16470</name>
</gene>
<sequence>MNAIKTLINKCEIRLDTNEKTETFYKSLRELVTFLFSVIFGIGLYQLSEVDTKYETIVLFLAYISILLSWWGYHWGKVQGPEETNVLCYVVDCLLLGTYWYLINDRYPISNVFRNYFFMFLLYWAWEAIRYLKIELSEVERSKIKKAKITNFLFTLLMIYFLFIIYDKNIGTDNNVPKKILDGSTGEWFLILSQYFFIILYRFLIHKAYKTPKVSAPILEHQNKDDKRLIKEAIAASNNAKAYLSNFNVGAAILTRNGTIFRGCNIEFDNYSNTIHAEGSAISSMIINGGIDPVAIAVFTRSEKLAFSCGMCRQSLYEVGGPNLRVITCNELNCSIKTMEELLPEGFHL</sequence>
<proteinExistence type="inferred from homology"/>
<evidence type="ECO:0000256" key="1">
    <source>
        <dbReference type="ARBA" id="ARBA00006576"/>
    </source>
</evidence>
<evidence type="ECO:0000259" key="3">
    <source>
        <dbReference type="PROSITE" id="PS51747"/>
    </source>
</evidence>
<feature type="transmembrane region" description="Helical" evidence="2">
    <location>
        <begin position="85"/>
        <end position="103"/>
    </location>
</feature>
<reference evidence="4 5" key="1">
    <citation type="submission" date="2019-11" db="EMBL/GenBank/DDBJ databases">
        <title>Comparative genomics of hydrocarbon-degrading Desulfosarcina strains.</title>
        <authorList>
            <person name="Watanabe M."/>
            <person name="Kojima H."/>
            <person name="Fukui M."/>
        </authorList>
    </citation>
    <scope>NUCLEOTIDE SEQUENCE [LARGE SCALE GENOMIC DNA]</scope>
    <source>
        <strain evidence="4 5">PL12</strain>
    </source>
</reference>
<keyword evidence="2" id="KW-0812">Transmembrane</keyword>
<keyword evidence="2" id="KW-0472">Membrane</keyword>
<dbReference type="PANTHER" id="PTHR11644">
    <property type="entry name" value="CYTIDINE DEAMINASE"/>
    <property type="match status" value="1"/>
</dbReference>
<feature type="transmembrane region" description="Helical" evidence="2">
    <location>
        <begin position="109"/>
        <end position="126"/>
    </location>
</feature>
<dbReference type="KEGG" id="dalk:DSCA_16470"/>
<feature type="domain" description="CMP/dCMP-type deaminase" evidence="3">
    <location>
        <begin position="224"/>
        <end position="349"/>
    </location>
</feature>
<accession>A0A5K7YSU8</accession>
<dbReference type="GO" id="GO:0004126">
    <property type="term" value="F:cytidine deaminase activity"/>
    <property type="evidence" value="ECO:0007669"/>
    <property type="project" value="UniProtKB-ARBA"/>
</dbReference>
<evidence type="ECO:0000256" key="2">
    <source>
        <dbReference type="SAM" id="Phobius"/>
    </source>
</evidence>
<dbReference type="GO" id="GO:0008270">
    <property type="term" value="F:zinc ion binding"/>
    <property type="evidence" value="ECO:0007669"/>
    <property type="project" value="TreeGrafter"/>
</dbReference>
<dbReference type="PROSITE" id="PS51747">
    <property type="entry name" value="CYT_DCMP_DEAMINASES_2"/>
    <property type="match status" value="1"/>
</dbReference>
<evidence type="ECO:0000313" key="5">
    <source>
        <dbReference type="Proteomes" id="UP000427906"/>
    </source>
</evidence>
<dbReference type="OrthoDB" id="9795347at2"/>
<dbReference type="PANTHER" id="PTHR11644:SF2">
    <property type="entry name" value="CYTIDINE DEAMINASE"/>
    <property type="match status" value="1"/>
</dbReference>
<dbReference type="InterPro" id="IPR050202">
    <property type="entry name" value="Cyt/Deoxycyt_deaminase"/>
</dbReference>
<dbReference type="GO" id="GO:0005829">
    <property type="term" value="C:cytosol"/>
    <property type="evidence" value="ECO:0007669"/>
    <property type="project" value="TreeGrafter"/>
</dbReference>
<evidence type="ECO:0000313" key="4">
    <source>
        <dbReference type="EMBL" id="BBO67717.1"/>
    </source>
</evidence>
<dbReference type="CDD" id="cd01283">
    <property type="entry name" value="cytidine_deaminase"/>
    <property type="match status" value="1"/>
</dbReference>
<feature type="transmembrane region" description="Helical" evidence="2">
    <location>
        <begin position="186"/>
        <end position="205"/>
    </location>
</feature>
<dbReference type="EMBL" id="AP021874">
    <property type="protein sequence ID" value="BBO67717.1"/>
    <property type="molecule type" value="Genomic_DNA"/>
</dbReference>
<protein>
    <recommendedName>
        <fullName evidence="3">CMP/dCMP-type deaminase domain-containing protein</fullName>
    </recommendedName>
</protein>
<dbReference type="AlphaFoldDB" id="A0A5K7YSU8"/>
<dbReference type="GO" id="GO:0072527">
    <property type="term" value="P:pyrimidine-containing compound metabolic process"/>
    <property type="evidence" value="ECO:0007669"/>
    <property type="project" value="UniProtKB-ARBA"/>
</dbReference>
<organism evidence="4 5">
    <name type="scientific">Desulfosarcina alkanivorans</name>
    <dbReference type="NCBI Taxonomy" id="571177"/>
    <lineage>
        <taxon>Bacteria</taxon>
        <taxon>Pseudomonadati</taxon>
        <taxon>Thermodesulfobacteriota</taxon>
        <taxon>Desulfobacteria</taxon>
        <taxon>Desulfobacterales</taxon>
        <taxon>Desulfosarcinaceae</taxon>
        <taxon>Desulfosarcina</taxon>
    </lineage>
</organism>
<feature type="transmembrane region" description="Helical" evidence="2">
    <location>
        <begin position="147"/>
        <end position="166"/>
    </location>
</feature>
<feature type="transmembrane region" description="Helical" evidence="2">
    <location>
        <begin position="54"/>
        <end position="73"/>
    </location>
</feature>
<dbReference type="SUPFAM" id="SSF53927">
    <property type="entry name" value="Cytidine deaminase-like"/>
    <property type="match status" value="1"/>
</dbReference>
<dbReference type="RefSeq" id="WP_155315947.1">
    <property type="nucleotide sequence ID" value="NZ_AP021874.1"/>
</dbReference>
<feature type="transmembrane region" description="Helical" evidence="2">
    <location>
        <begin position="31"/>
        <end position="48"/>
    </location>
</feature>
<keyword evidence="5" id="KW-1185">Reference proteome</keyword>
<dbReference type="NCBIfam" id="NF004064">
    <property type="entry name" value="PRK05578.1"/>
    <property type="match status" value="1"/>
</dbReference>
<dbReference type="Pfam" id="PF00383">
    <property type="entry name" value="dCMP_cyt_deam_1"/>
    <property type="match status" value="1"/>
</dbReference>
<dbReference type="GO" id="GO:0055086">
    <property type="term" value="P:nucleobase-containing small molecule metabolic process"/>
    <property type="evidence" value="ECO:0007669"/>
    <property type="project" value="UniProtKB-ARBA"/>
</dbReference>
<dbReference type="Proteomes" id="UP000427906">
    <property type="component" value="Chromosome"/>
</dbReference>
<dbReference type="InterPro" id="IPR002125">
    <property type="entry name" value="CMP_dCMP_dom"/>
</dbReference>
<dbReference type="Gene3D" id="3.40.140.10">
    <property type="entry name" value="Cytidine Deaminase, domain 2"/>
    <property type="match status" value="1"/>
</dbReference>
<keyword evidence="2" id="KW-1133">Transmembrane helix</keyword>
<comment type="similarity">
    <text evidence="1">Belongs to the cytidine and deoxycytidylate deaminase family.</text>
</comment>